<dbReference type="Pfam" id="PF24758">
    <property type="entry name" value="LRR_At5g56370"/>
    <property type="match status" value="1"/>
</dbReference>
<dbReference type="InterPro" id="IPR055411">
    <property type="entry name" value="LRR_FXL15/At3g58940/PEG3-like"/>
</dbReference>
<keyword evidence="4" id="KW-1185">Reference proteome</keyword>
<dbReference type="Proteomes" id="UP000030689">
    <property type="component" value="Unassembled WGS sequence"/>
</dbReference>
<accession>V4L5D8</accession>
<evidence type="ECO:0000256" key="1">
    <source>
        <dbReference type="SAM" id="MobiDB-lite"/>
    </source>
</evidence>
<dbReference type="AlphaFoldDB" id="V4L5D8"/>
<dbReference type="Gene3D" id="1.20.1280.50">
    <property type="match status" value="1"/>
</dbReference>
<proteinExistence type="predicted"/>
<dbReference type="SMART" id="SM00256">
    <property type="entry name" value="FBOX"/>
    <property type="match status" value="1"/>
</dbReference>
<dbReference type="Pfam" id="PF08387">
    <property type="entry name" value="FBD"/>
    <property type="match status" value="1"/>
</dbReference>
<dbReference type="InterPro" id="IPR050232">
    <property type="entry name" value="FBL13/AtMIF1-like"/>
</dbReference>
<dbReference type="InterPro" id="IPR001810">
    <property type="entry name" value="F-box_dom"/>
</dbReference>
<dbReference type="SMART" id="SM00579">
    <property type="entry name" value="FBD"/>
    <property type="match status" value="1"/>
</dbReference>
<dbReference type="InterPro" id="IPR006566">
    <property type="entry name" value="FBD"/>
</dbReference>
<dbReference type="PANTHER" id="PTHR31900:SF25">
    <property type="entry name" value="FBD DOMAIN-CONTAINING PROTEIN"/>
    <property type="match status" value="1"/>
</dbReference>
<feature type="region of interest" description="Disordered" evidence="1">
    <location>
        <begin position="1"/>
        <end position="20"/>
    </location>
</feature>
<dbReference type="KEGG" id="eus:EUTSA_v10001850mg"/>
<dbReference type="Gene3D" id="3.80.10.10">
    <property type="entry name" value="Ribonuclease Inhibitor"/>
    <property type="match status" value="1"/>
</dbReference>
<reference evidence="3 4" key="1">
    <citation type="journal article" date="2013" name="Front. Plant Sci.">
        <title>The Reference Genome of the Halophytic Plant Eutrema salsugineum.</title>
        <authorList>
            <person name="Yang R."/>
            <person name="Jarvis D.E."/>
            <person name="Chen H."/>
            <person name="Beilstein M.A."/>
            <person name="Grimwood J."/>
            <person name="Jenkins J."/>
            <person name="Shu S."/>
            <person name="Prochnik S."/>
            <person name="Xin M."/>
            <person name="Ma C."/>
            <person name="Schmutz J."/>
            <person name="Wing R.A."/>
            <person name="Mitchell-Olds T."/>
            <person name="Schumaker K.S."/>
            <person name="Wang X."/>
        </authorList>
    </citation>
    <scope>NUCLEOTIDE SEQUENCE [LARGE SCALE GENOMIC DNA]</scope>
</reference>
<protein>
    <recommendedName>
        <fullName evidence="2">F-box domain-containing protein</fullName>
    </recommendedName>
</protein>
<dbReference type="STRING" id="72664.V4L5D8"/>
<sequence length="346" mass="39193">MVDRRKSNQARFKGLSKDKTSELPDPLICQILCHLPTKDVVRTSVLSTRWRNLSTFVIFGDRFFYSSRASCIDKLKLTISGNEDNVDVASSFTSSLDAVVKRKIQDLYVICLAKSYEMPPSIFNCETLVSLKLNFEPFASAEFVSLPCLKTLDLEYPNEAIFGRLVSSCPVLEELNIVIFAIVRVLSKSLKSLSICILFSCSAGVVIDAPQLDRLRSFLPVISNIRDMTVSENTFKLFYQYSKFEPFPQFGNMSRLHVTLCVSNLIWLPNFLESCPNLKSLTMFVELKDPNRGYVAEMELIRYFLTNSVILKTLTLCLDSSSSKDDIFKKLLKIPRGSTECEVLIL</sequence>
<dbReference type="EMBL" id="KI517488">
    <property type="protein sequence ID" value="ESQ38904.1"/>
    <property type="molecule type" value="Genomic_DNA"/>
</dbReference>
<dbReference type="OMA" id="CGQYSEL"/>
<evidence type="ECO:0000313" key="3">
    <source>
        <dbReference type="EMBL" id="ESQ38904.1"/>
    </source>
</evidence>
<organism evidence="3 4">
    <name type="scientific">Eutrema salsugineum</name>
    <name type="common">Saltwater cress</name>
    <name type="synonym">Sisymbrium salsugineum</name>
    <dbReference type="NCBI Taxonomy" id="72664"/>
    <lineage>
        <taxon>Eukaryota</taxon>
        <taxon>Viridiplantae</taxon>
        <taxon>Streptophyta</taxon>
        <taxon>Embryophyta</taxon>
        <taxon>Tracheophyta</taxon>
        <taxon>Spermatophyta</taxon>
        <taxon>Magnoliopsida</taxon>
        <taxon>eudicotyledons</taxon>
        <taxon>Gunneridae</taxon>
        <taxon>Pentapetalae</taxon>
        <taxon>rosids</taxon>
        <taxon>malvids</taxon>
        <taxon>Brassicales</taxon>
        <taxon>Brassicaceae</taxon>
        <taxon>Eutremeae</taxon>
        <taxon>Eutrema</taxon>
    </lineage>
</organism>
<dbReference type="SUPFAM" id="SSF52047">
    <property type="entry name" value="RNI-like"/>
    <property type="match status" value="1"/>
</dbReference>
<gene>
    <name evidence="3" type="ORF">EUTSA_v10001850mg</name>
</gene>
<dbReference type="InterPro" id="IPR053781">
    <property type="entry name" value="F-box_AtFBL13-like"/>
</dbReference>
<dbReference type="Pfam" id="PF00646">
    <property type="entry name" value="F-box"/>
    <property type="match status" value="1"/>
</dbReference>
<name>V4L5D8_EUTSA</name>
<dbReference type="PROSITE" id="PS50181">
    <property type="entry name" value="FBOX"/>
    <property type="match status" value="1"/>
</dbReference>
<dbReference type="InterPro" id="IPR036047">
    <property type="entry name" value="F-box-like_dom_sf"/>
</dbReference>
<evidence type="ECO:0000313" key="4">
    <source>
        <dbReference type="Proteomes" id="UP000030689"/>
    </source>
</evidence>
<dbReference type="SUPFAM" id="SSF81383">
    <property type="entry name" value="F-box domain"/>
    <property type="match status" value="1"/>
</dbReference>
<evidence type="ECO:0000259" key="2">
    <source>
        <dbReference type="PROSITE" id="PS50181"/>
    </source>
</evidence>
<dbReference type="Gramene" id="ESQ38904">
    <property type="protein sequence ID" value="ESQ38904"/>
    <property type="gene ID" value="EUTSA_v10001850mg"/>
</dbReference>
<dbReference type="PANTHER" id="PTHR31900">
    <property type="entry name" value="F-BOX/RNI SUPERFAMILY PROTEIN-RELATED"/>
    <property type="match status" value="1"/>
</dbReference>
<dbReference type="CDD" id="cd22160">
    <property type="entry name" value="F-box_AtFBL13-like"/>
    <property type="match status" value="1"/>
</dbReference>
<dbReference type="InterPro" id="IPR032675">
    <property type="entry name" value="LRR_dom_sf"/>
</dbReference>
<feature type="domain" description="F-box" evidence="2">
    <location>
        <begin position="17"/>
        <end position="67"/>
    </location>
</feature>